<keyword evidence="9" id="KW-0496">Mitochondrion</keyword>
<keyword evidence="7" id="KW-0249">Electron transport</keyword>
<evidence type="ECO:0000256" key="15">
    <source>
        <dbReference type="ARBA" id="ARBA00081098"/>
    </source>
</evidence>
<evidence type="ECO:0000256" key="11">
    <source>
        <dbReference type="ARBA" id="ARBA00061208"/>
    </source>
</evidence>
<dbReference type="Gene3D" id="3.30.830.10">
    <property type="entry name" value="Metalloenzyme, LuxS/M16 peptidase-like"/>
    <property type="match status" value="2"/>
</dbReference>
<evidence type="ECO:0000256" key="3">
    <source>
        <dbReference type="ARBA" id="ARBA00022553"/>
    </source>
</evidence>
<evidence type="ECO:0000256" key="12">
    <source>
        <dbReference type="ARBA" id="ARBA00064195"/>
    </source>
</evidence>
<comment type="similarity">
    <text evidence="11">Belongs to the peptidase M16 family. UQCRC1/QCR1 subfamily.</text>
</comment>
<evidence type="ECO:0000256" key="5">
    <source>
        <dbReference type="ARBA" id="ARBA00022792"/>
    </source>
</evidence>
<dbReference type="Pfam" id="PF00675">
    <property type="entry name" value="Peptidase_M16"/>
    <property type="match status" value="1"/>
</dbReference>
<dbReference type="PANTHER" id="PTHR11851:SF116">
    <property type="entry name" value="CYTOCHROME B-C1 COMPLEX SUBUNIT 1, MITOCHONDRIAL"/>
    <property type="match status" value="1"/>
</dbReference>
<keyword evidence="6" id="KW-0809">Transit peptide</keyword>
<comment type="subcellular location">
    <subcellularLocation>
        <location evidence="1">Mitochondrion inner membrane</location>
        <topology evidence="1">Peripheral membrane protein</topology>
        <orientation evidence="1">Matrix side</orientation>
    </subcellularLocation>
</comment>
<evidence type="ECO:0000259" key="18">
    <source>
        <dbReference type="Pfam" id="PF05193"/>
    </source>
</evidence>
<keyword evidence="3" id="KW-0597">Phosphoprotein</keyword>
<dbReference type="InterPro" id="IPR007863">
    <property type="entry name" value="Peptidase_M16_C"/>
</dbReference>
<evidence type="ECO:0000256" key="6">
    <source>
        <dbReference type="ARBA" id="ARBA00022946"/>
    </source>
</evidence>
<keyword evidence="2" id="KW-0813">Transport</keyword>
<feature type="domain" description="Peptidase M16 C-terminal" evidence="18">
    <location>
        <begin position="218"/>
        <end position="438"/>
    </location>
</feature>
<evidence type="ECO:0000313" key="19">
    <source>
        <dbReference type="Ensembl" id="ENSEASP00005013860.1"/>
    </source>
</evidence>
<feature type="domain" description="Peptidase M16 N-terminal" evidence="17">
    <location>
        <begin position="60"/>
        <end position="212"/>
    </location>
</feature>
<protein>
    <recommendedName>
        <fullName evidence="13">Cytochrome b-c1 complex subunit 1, mitochondrial</fullName>
    </recommendedName>
    <alternativeName>
        <fullName evidence="14">Complex III subunit 1</fullName>
    </alternativeName>
    <alternativeName>
        <fullName evidence="15">Core protein I</fullName>
    </alternativeName>
    <alternativeName>
        <fullName evidence="16">Ubiquinol-cytochrome-c reductase complex core protein 1</fullName>
    </alternativeName>
</protein>
<evidence type="ECO:0000256" key="10">
    <source>
        <dbReference type="ARBA" id="ARBA00023136"/>
    </source>
</evidence>
<evidence type="ECO:0000256" key="7">
    <source>
        <dbReference type="ARBA" id="ARBA00022982"/>
    </source>
</evidence>
<dbReference type="Pfam" id="PF05193">
    <property type="entry name" value="Peptidase_M16_C"/>
    <property type="match status" value="1"/>
</dbReference>
<dbReference type="Ensembl" id="ENSEAST00005015048.1">
    <property type="protein sequence ID" value="ENSEASP00005013860.1"/>
    <property type="gene ID" value="ENSEASG00005009425.1"/>
</dbReference>
<dbReference type="PANTHER" id="PTHR11851">
    <property type="entry name" value="METALLOPROTEASE"/>
    <property type="match status" value="1"/>
</dbReference>
<name>A0A8C4LPP1_EQUAS</name>
<sequence length="523" mass="57405">MAASAVCRAACCGTRVLLHTCRSQPALLRSPALRGTATFAQALQSVPETQVSLLDNGLRVASEQSSQPTCTVSGGRCGEGVWIDVGSRYETEKNNGAGYFVEHLAFKGTKNRPGNALEKEVESIGAHLNAYSTREHTAYYIKALSKDLPKAVELLADIVQNCSLEDSQIEKERDVILQELQENDASMRDVVFDYLHATAFQGTPLAQAVEGPSENVRKLSRADLTEYLSRHYKAPRMVLAAAGGVEHRQLLDLAQKHFSSISGTYTEDAVPTLAPCRFTGSEIRHRDDALPLAHVAIAVEGPGWANPDNVALQVANAIIGHYDCTYGGGTVSTRARHGTLASRKRGCWVWAIDRRVGADDPCLWQHLSSPLASVAVANKLCQSFQTFSICYAETGLLGAHFVCDRMSIDDMMFFLQGQWMRLCTSATESEVVRGKNILRNALVSHLDGTTPVCEDIGRSLLTYGRRIPLAEWESRIAEVDASVVREVCSKYLYDQCPAVAGFGPIEQLPDYNRIRSGMFWLRF</sequence>
<evidence type="ECO:0000256" key="2">
    <source>
        <dbReference type="ARBA" id="ARBA00022448"/>
    </source>
</evidence>
<evidence type="ECO:0000256" key="8">
    <source>
        <dbReference type="ARBA" id="ARBA00022990"/>
    </source>
</evidence>
<evidence type="ECO:0000259" key="17">
    <source>
        <dbReference type="Pfam" id="PF00675"/>
    </source>
</evidence>
<dbReference type="FunFam" id="3.30.830.10:FF:000016">
    <property type="entry name" value="Cytochrome b-c1 complex subunit 1, mitochondrial"/>
    <property type="match status" value="1"/>
</dbReference>
<evidence type="ECO:0000256" key="4">
    <source>
        <dbReference type="ARBA" id="ARBA00022660"/>
    </source>
</evidence>
<accession>A0A8C4LPP1</accession>
<evidence type="ECO:0000256" key="1">
    <source>
        <dbReference type="ARBA" id="ARBA00004443"/>
    </source>
</evidence>
<evidence type="ECO:0000256" key="9">
    <source>
        <dbReference type="ARBA" id="ARBA00023128"/>
    </source>
</evidence>
<proteinExistence type="inferred from homology"/>
<dbReference type="FunFam" id="3.30.830.10:FF:000001">
    <property type="entry name" value="Mitochondrial-processing peptidase subunit beta, mitochondrial"/>
    <property type="match status" value="1"/>
</dbReference>
<keyword evidence="5" id="KW-0999">Mitochondrion inner membrane</keyword>
<gene>
    <name evidence="19" type="primary">UQCRC1</name>
</gene>
<keyword evidence="10" id="KW-0472">Membrane</keyword>
<evidence type="ECO:0000256" key="13">
    <source>
        <dbReference type="ARBA" id="ARBA00070376"/>
    </source>
</evidence>
<dbReference type="SUPFAM" id="SSF63411">
    <property type="entry name" value="LuxS/MPP-like metallohydrolase"/>
    <property type="match status" value="2"/>
</dbReference>
<dbReference type="GO" id="GO:0005743">
    <property type="term" value="C:mitochondrial inner membrane"/>
    <property type="evidence" value="ECO:0007669"/>
    <property type="project" value="UniProtKB-SubCell"/>
</dbReference>
<evidence type="ECO:0000256" key="16">
    <source>
        <dbReference type="ARBA" id="ARBA00082886"/>
    </source>
</evidence>
<dbReference type="InterPro" id="IPR050361">
    <property type="entry name" value="MPP/UQCRC_Complex"/>
</dbReference>
<dbReference type="InterPro" id="IPR011249">
    <property type="entry name" value="Metalloenz_LuxS/M16"/>
</dbReference>
<dbReference type="GO" id="GO:0032991">
    <property type="term" value="C:protein-containing complex"/>
    <property type="evidence" value="ECO:0007669"/>
    <property type="project" value="UniProtKB-ARBA"/>
</dbReference>
<keyword evidence="8" id="KW-0007">Acetylation</keyword>
<comment type="subunit">
    <text evidence="12">Component of the ubiquinol-cytochrome c oxidoreductase (cytochrome b-c1 complex, complex III, CIII), a multisubunit enzyme composed of 11 subunits. The complex is composed of 3 respiratory subunits cytochrome b, cytochrome c1 and Rieske protein UQCRFS1, 2 core protein subunits UQCRC1/QCR1 and UQCRC2/QCR2, and 6 low-molecular weight protein subunits UQCRH/QCR6, UQCRB/QCR7, UQCRQ/QCR8, UQCR10/QCR9, UQCR11/QCR10 and subunit 9, the cleavage product of Rieske protein UQCRFS1. The complex exists as an obligatory dimer and forms supercomplexes (SCs) in the inner mitochondrial membrane with NADH-ubiquinone oxidoreductase (complex I, CI) and cytochrome c oxidase (complex IV, CIV), resulting in different assemblies (supercomplex SCI(1)III(2)IV(1) and megacomplex MCI(2)III(2)IV(2)). Interacts with UQCC6. Interacts with STMP1.</text>
</comment>
<reference evidence="19" key="1">
    <citation type="submission" date="2023-03" db="UniProtKB">
        <authorList>
            <consortium name="Ensembl"/>
        </authorList>
    </citation>
    <scope>IDENTIFICATION</scope>
</reference>
<keyword evidence="4" id="KW-0679">Respiratory chain</keyword>
<evidence type="ECO:0000256" key="14">
    <source>
        <dbReference type="ARBA" id="ARBA00076278"/>
    </source>
</evidence>
<dbReference type="GO" id="GO:0046872">
    <property type="term" value="F:metal ion binding"/>
    <property type="evidence" value="ECO:0007669"/>
    <property type="project" value="InterPro"/>
</dbReference>
<organism evidence="19">
    <name type="scientific">Equus asinus asinus</name>
    <dbReference type="NCBI Taxonomy" id="83772"/>
    <lineage>
        <taxon>Eukaryota</taxon>
        <taxon>Metazoa</taxon>
        <taxon>Chordata</taxon>
        <taxon>Craniata</taxon>
        <taxon>Vertebrata</taxon>
        <taxon>Euteleostomi</taxon>
        <taxon>Mammalia</taxon>
        <taxon>Eutheria</taxon>
        <taxon>Laurasiatheria</taxon>
        <taxon>Perissodactyla</taxon>
        <taxon>Equidae</taxon>
        <taxon>Equus</taxon>
    </lineage>
</organism>
<dbReference type="AlphaFoldDB" id="A0A8C4LPP1"/>
<dbReference type="InterPro" id="IPR011765">
    <property type="entry name" value="Pept_M16_N"/>
</dbReference>